<keyword evidence="4" id="KW-1185">Reference proteome</keyword>
<dbReference type="Gene3D" id="3.90.1570.10">
    <property type="entry name" value="tt1808, chain A"/>
    <property type="match status" value="1"/>
</dbReference>
<reference evidence="3" key="1">
    <citation type="submission" date="2022-11" db="EMBL/GenBank/DDBJ databases">
        <title>Nonomuraea corallina sp. nov., a new species of the genus Nonomuraea isolated from sea side sediment in Thai sea.</title>
        <authorList>
            <person name="Ngamcharungchit C."/>
            <person name="Matsumoto A."/>
            <person name="Suriyachadkun C."/>
            <person name="Panbangred W."/>
            <person name="Inahashi Y."/>
            <person name="Intra B."/>
        </authorList>
    </citation>
    <scope>NUCLEOTIDE SEQUENCE</scope>
    <source>
        <strain evidence="3">MCN248</strain>
    </source>
</reference>
<feature type="region of interest" description="Disordered" evidence="1">
    <location>
        <begin position="1"/>
        <end position="20"/>
    </location>
</feature>
<dbReference type="Proteomes" id="UP001144036">
    <property type="component" value="Unassembled WGS sequence"/>
</dbReference>
<dbReference type="PANTHER" id="PTHR35400:SF3">
    <property type="entry name" value="SLL1072 PROTEIN"/>
    <property type="match status" value="1"/>
</dbReference>
<protein>
    <submittedName>
        <fullName evidence="3">Uma2 family endonuclease</fullName>
    </submittedName>
</protein>
<evidence type="ECO:0000259" key="2">
    <source>
        <dbReference type="Pfam" id="PF05685"/>
    </source>
</evidence>
<dbReference type="InterPro" id="IPR008538">
    <property type="entry name" value="Uma2"/>
</dbReference>
<evidence type="ECO:0000313" key="4">
    <source>
        <dbReference type="Proteomes" id="UP001144036"/>
    </source>
</evidence>
<name>A0ABT4SIW9_9ACTN</name>
<dbReference type="SUPFAM" id="SSF52980">
    <property type="entry name" value="Restriction endonuclease-like"/>
    <property type="match status" value="1"/>
</dbReference>
<evidence type="ECO:0000256" key="1">
    <source>
        <dbReference type="SAM" id="MobiDB-lite"/>
    </source>
</evidence>
<dbReference type="InterPro" id="IPR012296">
    <property type="entry name" value="Nuclease_put_TT1808"/>
</dbReference>
<dbReference type="RefSeq" id="WP_270157790.1">
    <property type="nucleotide sequence ID" value="NZ_JAPNNL010000127.1"/>
</dbReference>
<keyword evidence="3" id="KW-0540">Nuclease</keyword>
<sequence>MATRRDEYAKLAPTSKKRMPQTARELFDALPELPGFRADVVEGNLIASPVGTPAHGRSAMRLNRALAPLMDERGWESWVGNVDVCVEGPCEPVEPDFVLAPLDCPLWGERELRSSGLIMVAEVVSTGSAIRDREEKPPLYAVGGIPLYLLIDPVATTPSATVYSEIGDGAYLAKATVPFGTPLWLPAPIGFELDTSIFKG</sequence>
<dbReference type="GO" id="GO:0004519">
    <property type="term" value="F:endonuclease activity"/>
    <property type="evidence" value="ECO:0007669"/>
    <property type="project" value="UniProtKB-KW"/>
</dbReference>
<dbReference type="InterPro" id="IPR011335">
    <property type="entry name" value="Restrct_endonuc-II-like"/>
</dbReference>
<dbReference type="Pfam" id="PF05685">
    <property type="entry name" value="Uma2"/>
    <property type="match status" value="1"/>
</dbReference>
<evidence type="ECO:0000313" key="3">
    <source>
        <dbReference type="EMBL" id="MDA0636890.1"/>
    </source>
</evidence>
<organism evidence="3 4">
    <name type="scientific">Nonomuraea corallina</name>
    <dbReference type="NCBI Taxonomy" id="2989783"/>
    <lineage>
        <taxon>Bacteria</taxon>
        <taxon>Bacillati</taxon>
        <taxon>Actinomycetota</taxon>
        <taxon>Actinomycetes</taxon>
        <taxon>Streptosporangiales</taxon>
        <taxon>Streptosporangiaceae</taxon>
        <taxon>Nonomuraea</taxon>
    </lineage>
</organism>
<dbReference type="PANTHER" id="PTHR35400">
    <property type="entry name" value="SLR1083 PROTEIN"/>
    <property type="match status" value="1"/>
</dbReference>
<dbReference type="CDD" id="cd06260">
    <property type="entry name" value="DUF820-like"/>
    <property type="match status" value="1"/>
</dbReference>
<proteinExistence type="predicted"/>
<dbReference type="EMBL" id="JAPNNL010000127">
    <property type="protein sequence ID" value="MDA0636890.1"/>
    <property type="molecule type" value="Genomic_DNA"/>
</dbReference>
<accession>A0ABT4SIW9</accession>
<gene>
    <name evidence="3" type="ORF">OUY22_26075</name>
</gene>
<feature type="domain" description="Putative restriction endonuclease" evidence="2">
    <location>
        <begin position="25"/>
        <end position="194"/>
    </location>
</feature>
<keyword evidence="3" id="KW-0255">Endonuclease</keyword>
<keyword evidence="3" id="KW-0378">Hydrolase</keyword>
<comment type="caution">
    <text evidence="3">The sequence shown here is derived from an EMBL/GenBank/DDBJ whole genome shotgun (WGS) entry which is preliminary data.</text>
</comment>